<name>A0ACD1GJV0_9EURO</name>
<evidence type="ECO:0000313" key="2">
    <source>
        <dbReference type="Proteomes" id="UP000249057"/>
    </source>
</evidence>
<keyword evidence="2" id="KW-1185">Reference proteome</keyword>
<protein>
    <submittedName>
        <fullName evidence="1">Uncharacterized protein</fullName>
    </submittedName>
</protein>
<evidence type="ECO:0000313" key="1">
    <source>
        <dbReference type="EMBL" id="RAH49520.1"/>
    </source>
</evidence>
<gene>
    <name evidence="1" type="ORF">BO95DRAFT_268282</name>
</gene>
<accession>A0ACD1GJV0</accession>
<dbReference type="EMBL" id="KZ825317">
    <property type="protein sequence ID" value="RAH49520.1"/>
    <property type="molecule type" value="Genomic_DNA"/>
</dbReference>
<dbReference type="Proteomes" id="UP000249057">
    <property type="component" value="Unassembled WGS sequence"/>
</dbReference>
<reference evidence="1" key="1">
    <citation type="submission" date="2018-02" db="EMBL/GenBank/DDBJ databases">
        <title>The genomes of Aspergillus section Nigri reveals drivers in fungal speciation.</title>
        <authorList>
            <consortium name="DOE Joint Genome Institute"/>
            <person name="Vesth T.C."/>
            <person name="Nybo J."/>
            <person name="Theobald S."/>
            <person name="Brandl J."/>
            <person name="Frisvad J.C."/>
            <person name="Nielsen K.F."/>
            <person name="Lyhne E.K."/>
            <person name="Kogle M.E."/>
            <person name="Kuo A."/>
            <person name="Riley R."/>
            <person name="Clum A."/>
            <person name="Nolan M."/>
            <person name="Lipzen A."/>
            <person name="Salamov A."/>
            <person name="Henrissat B."/>
            <person name="Wiebenga A."/>
            <person name="De vries R.P."/>
            <person name="Grigoriev I.V."/>
            <person name="Mortensen U.H."/>
            <person name="Andersen M.R."/>
            <person name="Baker S.E."/>
        </authorList>
    </citation>
    <scope>NUCLEOTIDE SEQUENCE</scope>
    <source>
        <strain evidence="1">CBS 621.78</strain>
    </source>
</reference>
<organism evidence="1 2">
    <name type="scientific">Aspergillus brunneoviolaceus CBS 621.78</name>
    <dbReference type="NCBI Taxonomy" id="1450534"/>
    <lineage>
        <taxon>Eukaryota</taxon>
        <taxon>Fungi</taxon>
        <taxon>Dikarya</taxon>
        <taxon>Ascomycota</taxon>
        <taxon>Pezizomycotina</taxon>
        <taxon>Eurotiomycetes</taxon>
        <taxon>Eurotiomycetidae</taxon>
        <taxon>Eurotiales</taxon>
        <taxon>Aspergillaceae</taxon>
        <taxon>Aspergillus</taxon>
        <taxon>Aspergillus subgen. Circumdati</taxon>
    </lineage>
</organism>
<proteinExistence type="predicted"/>
<sequence>MTEQEIWFWFVVWWGSGWRECLGWRRTPEPHWGPDCCRFPMRQQRTKTKRGQVKYHVITIHHSPPGSCLLLPLLPLLHLLLHFRSLPITHVGSRSPPPHNLVFTCYLSPSLSVFPTPI</sequence>